<dbReference type="InterPro" id="IPR058792">
    <property type="entry name" value="Beta-barrel_RND_2"/>
</dbReference>
<dbReference type="NCBIfam" id="TIGR01730">
    <property type="entry name" value="RND_mfp"/>
    <property type="match status" value="1"/>
</dbReference>
<dbReference type="Pfam" id="PF25917">
    <property type="entry name" value="BSH_RND"/>
    <property type="match status" value="1"/>
</dbReference>
<keyword evidence="3" id="KW-1133">Transmembrane helix</keyword>
<name>A0ABT9B7M1_9BACT</name>
<dbReference type="InterPro" id="IPR006143">
    <property type="entry name" value="RND_pump_MFP"/>
</dbReference>
<evidence type="ECO:0000259" key="6">
    <source>
        <dbReference type="Pfam" id="PF25954"/>
    </source>
</evidence>
<evidence type="ECO:0000259" key="4">
    <source>
        <dbReference type="Pfam" id="PF25876"/>
    </source>
</evidence>
<dbReference type="InterPro" id="IPR058624">
    <property type="entry name" value="MdtA-like_HH"/>
</dbReference>
<reference evidence="8" key="1">
    <citation type="submission" date="2023-07" db="EMBL/GenBank/DDBJ databases">
        <authorList>
            <person name="Kim M.K."/>
        </authorList>
    </citation>
    <scope>NUCLEOTIDE SEQUENCE</scope>
    <source>
        <strain evidence="8">ASUV-10-1</strain>
    </source>
</reference>
<dbReference type="Pfam" id="PF25876">
    <property type="entry name" value="HH_MFP_RND"/>
    <property type="match status" value="1"/>
</dbReference>
<evidence type="ECO:0000259" key="7">
    <source>
        <dbReference type="Pfam" id="PF25989"/>
    </source>
</evidence>
<feature type="domain" description="YknX-like C-terminal permuted SH3-like" evidence="7">
    <location>
        <begin position="336"/>
        <end position="403"/>
    </location>
</feature>
<dbReference type="InterPro" id="IPR058637">
    <property type="entry name" value="YknX-like_C"/>
</dbReference>
<feature type="compositionally biased region" description="Low complexity" evidence="2">
    <location>
        <begin position="9"/>
        <end position="25"/>
    </location>
</feature>
<keyword evidence="9" id="KW-1185">Reference proteome</keyword>
<organism evidence="8 9">
    <name type="scientific">Hymenobacter aranciens</name>
    <dbReference type="NCBI Taxonomy" id="3063996"/>
    <lineage>
        <taxon>Bacteria</taxon>
        <taxon>Pseudomonadati</taxon>
        <taxon>Bacteroidota</taxon>
        <taxon>Cytophagia</taxon>
        <taxon>Cytophagales</taxon>
        <taxon>Hymenobacteraceae</taxon>
        <taxon>Hymenobacter</taxon>
    </lineage>
</organism>
<gene>
    <name evidence="8" type="ORF">Q5H93_05990</name>
</gene>
<evidence type="ECO:0000313" key="8">
    <source>
        <dbReference type="EMBL" id="MDO7874276.1"/>
    </source>
</evidence>
<dbReference type="RefSeq" id="WP_305005589.1">
    <property type="nucleotide sequence ID" value="NZ_JAUQSY010000003.1"/>
</dbReference>
<protein>
    <submittedName>
        <fullName evidence="8">Efflux RND transporter periplasmic adaptor subunit</fullName>
    </submittedName>
</protein>
<comment type="similarity">
    <text evidence="1">Belongs to the membrane fusion protein (MFP) (TC 8.A.1) family.</text>
</comment>
<dbReference type="Gene3D" id="2.40.420.20">
    <property type="match status" value="1"/>
</dbReference>
<dbReference type="InterPro" id="IPR058625">
    <property type="entry name" value="MdtA-like_BSH"/>
</dbReference>
<accession>A0ABT9B7M1</accession>
<evidence type="ECO:0000259" key="5">
    <source>
        <dbReference type="Pfam" id="PF25917"/>
    </source>
</evidence>
<feature type="transmembrane region" description="Helical" evidence="3">
    <location>
        <begin position="47"/>
        <end position="65"/>
    </location>
</feature>
<feature type="region of interest" description="Disordered" evidence="2">
    <location>
        <begin position="1"/>
        <end position="43"/>
    </location>
</feature>
<feature type="region of interest" description="Disordered" evidence="2">
    <location>
        <begin position="74"/>
        <end position="95"/>
    </location>
</feature>
<dbReference type="Proteomes" id="UP001176429">
    <property type="component" value="Unassembled WGS sequence"/>
</dbReference>
<proteinExistence type="inferred from homology"/>
<dbReference type="Pfam" id="PF25989">
    <property type="entry name" value="YknX_C"/>
    <property type="match status" value="1"/>
</dbReference>
<dbReference type="Gene3D" id="2.40.50.100">
    <property type="match status" value="1"/>
</dbReference>
<dbReference type="PANTHER" id="PTHR30469:SF36">
    <property type="entry name" value="BLL3903 PROTEIN"/>
    <property type="match status" value="1"/>
</dbReference>
<dbReference type="EMBL" id="JAUQSY010000003">
    <property type="protein sequence ID" value="MDO7874276.1"/>
    <property type="molecule type" value="Genomic_DNA"/>
</dbReference>
<dbReference type="Gene3D" id="1.10.287.470">
    <property type="entry name" value="Helix hairpin bin"/>
    <property type="match status" value="1"/>
</dbReference>
<feature type="domain" description="Multidrug resistance protein MdtA-like alpha-helical hairpin" evidence="4">
    <location>
        <begin position="159"/>
        <end position="217"/>
    </location>
</feature>
<keyword evidence="3" id="KW-0812">Transmembrane</keyword>
<comment type="caution">
    <text evidence="8">The sequence shown here is derived from an EMBL/GenBank/DDBJ whole genome shotgun (WGS) entry which is preliminary data.</text>
</comment>
<sequence length="405" mass="42511">MKTTPPPAATSVPAPAWDTTATPAPTAAPPPAPTPTDEPPRNSGRGWLGWLLAALVIGGLVWAKFQFFPSTAPKGGGKGGAAAGGKGAPGGGGKGAKTPVGVFVVKATRLSDEVTSTGSVLAEEAVTIRTEIAGRITSLNFKEGQRVSKGQLLFTINADETKAALQKQQYNLKLYQDLEKRERTLLEKEYISKQEYENANNQLLTARADLQALQATLLKSNVRAPFAGQLGLSTTTVGTYVSPNTPIVTLAQTRPVKIDFGVPGRFAAQVKVGDTVRVTDEASAKQYAARVYAINPQLDPVSRTLQARARFANTHDELQPGAFVKVQLQLGQTADALQIPTEAVVPVASGYQVFVVEKGKVVAKDVKIGARSDALIQIVGGLAVGDSVVRTGVLQVKAGDAVKAQ</sequence>
<dbReference type="Gene3D" id="2.40.30.170">
    <property type="match status" value="1"/>
</dbReference>
<dbReference type="Pfam" id="PF25954">
    <property type="entry name" value="Beta-barrel_RND_2"/>
    <property type="match status" value="1"/>
</dbReference>
<keyword evidence="3" id="KW-0472">Membrane</keyword>
<evidence type="ECO:0000256" key="2">
    <source>
        <dbReference type="SAM" id="MobiDB-lite"/>
    </source>
</evidence>
<dbReference type="PANTHER" id="PTHR30469">
    <property type="entry name" value="MULTIDRUG RESISTANCE PROTEIN MDTA"/>
    <property type="match status" value="1"/>
</dbReference>
<feature type="domain" description="Multidrug resistance protein MdtA-like barrel-sandwich hybrid" evidence="5">
    <location>
        <begin position="125"/>
        <end position="245"/>
    </location>
</feature>
<evidence type="ECO:0000256" key="3">
    <source>
        <dbReference type="SAM" id="Phobius"/>
    </source>
</evidence>
<evidence type="ECO:0000256" key="1">
    <source>
        <dbReference type="ARBA" id="ARBA00009477"/>
    </source>
</evidence>
<feature type="compositionally biased region" description="Pro residues" evidence="2">
    <location>
        <begin position="26"/>
        <end position="37"/>
    </location>
</feature>
<feature type="domain" description="CusB-like beta-barrel" evidence="6">
    <location>
        <begin position="258"/>
        <end position="329"/>
    </location>
</feature>
<dbReference type="SUPFAM" id="SSF111369">
    <property type="entry name" value="HlyD-like secretion proteins"/>
    <property type="match status" value="1"/>
</dbReference>
<evidence type="ECO:0000313" key="9">
    <source>
        <dbReference type="Proteomes" id="UP001176429"/>
    </source>
</evidence>